<name>A0ABM7T2V1_9CLOT</name>
<evidence type="ECO:0000313" key="2">
    <source>
        <dbReference type="Proteomes" id="UP000824633"/>
    </source>
</evidence>
<gene>
    <name evidence="1" type="ORF">psyc5s11_23010</name>
</gene>
<protein>
    <submittedName>
        <fullName evidence="1">Uncharacterized protein</fullName>
    </submittedName>
</protein>
<reference evidence="2" key="1">
    <citation type="submission" date="2021-07" db="EMBL/GenBank/DDBJ databases">
        <title>Complete genome sequencing of a Clostridium isolate.</title>
        <authorList>
            <person name="Ueki A."/>
            <person name="Tonouchi A."/>
        </authorList>
    </citation>
    <scope>NUCLEOTIDE SEQUENCE [LARGE SCALE GENOMIC DNA]</scope>
    <source>
        <strain evidence="2">C5S11</strain>
    </source>
</reference>
<evidence type="ECO:0000313" key="1">
    <source>
        <dbReference type="EMBL" id="BCZ46234.1"/>
    </source>
</evidence>
<dbReference type="Proteomes" id="UP000824633">
    <property type="component" value="Chromosome"/>
</dbReference>
<keyword evidence="2" id="KW-1185">Reference proteome</keyword>
<organism evidence="1 2">
    <name type="scientific">Clostridium gelidum</name>
    <dbReference type="NCBI Taxonomy" id="704125"/>
    <lineage>
        <taxon>Bacteria</taxon>
        <taxon>Bacillati</taxon>
        <taxon>Bacillota</taxon>
        <taxon>Clostridia</taxon>
        <taxon>Eubacteriales</taxon>
        <taxon>Clostridiaceae</taxon>
        <taxon>Clostridium</taxon>
    </lineage>
</organism>
<dbReference type="EMBL" id="AP024849">
    <property type="protein sequence ID" value="BCZ46234.1"/>
    <property type="molecule type" value="Genomic_DNA"/>
</dbReference>
<dbReference type="RefSeq" id="WP_224037743.1">
    <property type="nucleotide sequence ID" value="NZ_AP024849.1"/>
</dbReference>
<sequence length="59" mass="6507">MNEKNIEMMKKLIEEKKQKGNNSKNNKKADKIIGRASKVMGREASKGVKVGNGGGLFDK</sequence>
<accession>A0ABM7T2V1</accession>
<proteinExistence type="predicted"/>